<evidence type="ECO:0000256" key="6">
    <source>
        <dbReference type="HAMAP-Rule" id="MF_00590"/>
    </source>
</evidence>
<dbReference type="PANTHER" id="PTHR40732:SF1">
    <property type="entry name" value="GTP-DEPENDENT DEPHOSPHO-COA KINASE"/>
    <property type="match status" value="1"/>
</dbReference>
<accession>A0A7L4PBR0</accession>
<feature type="binding site" evidence="6">
    <location>
        <position position="120"/>
    </location>
    <ligand>
        <name>GTP</name>
        <dbReference type="ChEBI" id="CHEBI:37565"/>
    </ligand>
</feature>
<feature type="binding site" evidence="6">
    <location>
        <position position="50"/>
    </location>
    <ligand>
        <name>GTP</name>
        <dbReference type="ChEBI" id="CHEBI:37565"/>
    </ligand>
</feature>
<feature type="binding site" evidence="6">
    <location>
        <position position="51"/>
    </location>
    <ligand>
        <name>GTP</name>
        <dbReference type="ChEBI" id="CHEBI:37565"/>
    </ligand>
</feature>
<keyword evidence="5 6" id="KW-0342">GTP-binding</keyword>
<evidence type="ECO:0000313" key="7">
    <source>
        <dbReference type="EMBL" id="NYR16368.1"/>
    </source>
</evidence>
<dbReference type="SMR" id="A0A7L4PBR0"/>
<dbReference type="OMA" id="LFAFPYP"/>
<evidence type="ECO:0000256" key="4">
    <source>
        <dbReference type="ARBA" id="ARBA00022993"/>
    </source>
</evidence>
<keyword evidence="8" id="KW-1185">Reference proteome</keyword>
<feature type="binding site" evidence="6">
    <location>
        <position position="70"/>
    </location>
    <ligand>
        <name>GTP</name>
        <dbReference type="ChEBI" id="CHEBI:37565"/>
    </ligand>
</feature>
<gene>
    <name evidence="7" type="ORF">HC235_10585</name>
</gene>
<feature type="binding site" evidence="6">
    <location>
        <position position="68"/>
    </location>
    <ligand>
        <name>GTP</name>
        <dbReference type="ChEBI" id="CHEBI:37565"/>
    </ligand>
</feature>
<comment type="function">
    <text evidence="6">Catalyzes the GTP-dependent phosphorylation of the 3'-hydroxyl group of dephosphocoenzyme A to form coenzyme A (CoA).</text>
</comment>
<dbReference type="HAMAP" id="MF_00590">
    <property type="entry name" value="Dephospho_CoA_kinase_GTP_dep"/>
    <property type="match status" value="1"/>
</dbReference>
<keyword evidence="4 6" id="KW-0173">Coenzyme A biosynthesis</keyword>
<comment type="catalytic activity">
    <reaction evidence="6">
        <text>3'-dephospho-CoA + GTP = GDP + CoA + H(+)</text>
        <dbReference type="Rhea" id="RHEA:61156"/>
        <dbReference type="ChEBI" id="CHEBI:15378"/>
        <dbReference type="ChEBI" id="CHEBI:37565"/>
        <dbReference type="ChEBI" id="CHEBI:57287"/>
        <dbReference type="ChEBI" id="CHEBI:57328"/>
        <dbReference type="ChEBI" id="CHEBI:58189"/>
        <dbReference type="EC" id="2.7.1.237"/>
    </reaction>
</comment>
<dbReference type="Proteomes" id="UP000554766">
    <property type="component" value="Unassembled WGS sequence"/>
</dbReference>
<reference evidence="7 8" key="1">
    <citation type="journal article" date="2020" name="Nat. Commun.">
        <title>The structures of two archaeal type IV pili illuminate evolutionary relationships.</title>
        <authorList>
            <person name="Wang F."/>
            <person name="Baquero D.P."/>
            <person name="Su Z."/>
            <person name="Beltran L.C."/>
            <person name="Prangishvili D."/>
            <person name="Krupovic M."/>
            <person name="Egelman E.H."/>
        </authorList>
    </citation>
    <scope>NUCLEOTIDE SEQUENCE [LARGE SCALE GENOMIC DNA]</scope>
    <source>
        <strain evidence="7 8">2GA</strain>
    </source>
</reference>
<evidence type="ECO:0000256" key="2">
    <source>
        <dbReference type="ARBA" id="ARBA00022741"/>
    </source>
</evidence>
<feature type="binding site" evidence="6">
    <location>
        <position position="49"/>
    </location>
    <ligand>
        <name>GTP</name>
        <dbReference type="ChEBI" id="CHEBI:37565"/>
    </ligand>
</feature>
<dbReference type="EMBL" id="JAAVJF010000005">
    <property type="protein sequence ID" value="NYR16368.1"/>
    <property type="molecule type" value="Genomic_DNA"/>
</dbReference>
<protein>
    <recommendedName>
        <fullName evidence="6">GTP-dependent dephospho-CoA kinase</fullName>
        <ecNumber evidence="6">2.7.1.237</ecNumber>
    </recommendedName>
    <alternativeName>
        <fullName evidence="6">Dephospho-coenzyme A kinase</fullName>
        <shortName evidence="6">DPCK</shortName>
    </alternativeName>
</protein>
<dbReference type="GO" id="GO:0015937">
    <property type="term" value="P:coenzyme A biosynthetic process"/>
    <property type="evidence" value="ECO:0007669"/>
    <property type="project" value="UniProtKB-UniRule"/>
</dbReference>
<evidence type="ECO:0000256" key="1">
    <source>
        <dbReference type="ARBA" id="ARBA00022679"/>
    </source>
</evidence>
<keyword evidence="1 6" id="KW-0808">Transferase</keyword>
<comment type="caution">
    <text evidence="7">The sequence shown here is derived from an EMBL/GenBank/DDBJ whole genome shotgun (WGS) entry which is preliminary data.</text>
</comment>
<dbReference type="PANTHER" id="PTHR40732">
    <property type="entry name" value="UPF0218 PROTEIN TK1697"/>
    <property type="match status" value="1"/>
</dbReference>
<evidence type="ECO:0000256" key="5">
    <source>
        <dbReference type="ARBA" id="ARBA00023134"/>
    </source>
</evidence>
<evidence type="ECO:0000313" key="8">
    <source>
        <dbReference type="Proteomes" id="UP000554766"/>
    </source>
</evidence>
<name>A0A7L4PBR0_9CREN</name>
<evidence type="ECO:0000256" key="3">
    <source>
        <dbReference type="ARBA" id="ARBA00022777"/>
    </source>
</evidence>
<dbReference type="EC" id="2.7.1.237" evidence="6"/>
<dbReference type="Pfam" id="PF04019">
    <property type="entry name" value="DUF359"/>
    <property type="match status" value="1"/>
</dbReference>
<keyword evidence="3 6" id="KW-0418">Kinase</keyword>
<dbReference type="AlphaFoldDB" id="A0A7L4PBR0"/>
<dbReference type="InterPro" id="IPR007164">
    <property type="entry name" value="GTP-dep_dephospho-CoA_kin"/>
</dbReference>
<dbReference type="GeneID" id="5054575"/>
<dbReference type="GO" id="GO:0005525">
    <property type="term" value="F:GTP binding"/>
    <property type="evidence" value="ECO:0007669"/>
    <property type="project" value="UniProtKB-UniRule"/>
</dbReference>
<comment type="caution">
    <text evidence="6">Lacks conserved residue(s) required for the propagation of feature annotation.</text>
</comment>
<organism evidence="7 8">
    <name type="scientific">Pyrobaculum arsenaticum</name>
    <dbReference type="NCBI Taxonomy" id="121277"/>
    <lineage>
        <taxon>Archaea</taxon>
        <taxon>Thermoproteota</taxon>
        <taxon>Thermoprotei</taxon>
        <taxon>Thermoproteales</taxon>
        <taxon>Thermoproteaceae</taxon>
        <taxon>Pyrobaculum</taxon>
    </lineage>
</organism>
<sequence>MTCYKLSRRRDLFAFPYPLTVWRDPPRSVEVVRDFVESYDIRHIYTVGDVVTRNFLEYGLAPTSVAVDEKTRRGIKVEGLGLYKRVIRVNNPPGYITEEAWAAVEEAVEGGVLIKVDGEEDMLSLAFIKLAPPRSVVAYGHYLGALVAIPVDWYRDSILRLFNYLEQCQQKA</sequence>
<dbReference type="GO" id="GO:0016301">
    <property type="term" value="F:kinase activity"/>
    <property type="evidence" value="ECO:0007669"/>
    <property type="project" value="UniProtKB-UniRule"/>
</dbReference>
<keyword evidence="2 6" id="KW-0547">Nucleotide-binding</keyword>
<comment type="pathway">
    <text evidence="6">Cofactor biosynthesis; coenzyme A biosynthesis.</text>
</comment>
<dbReference type="RefSeq" id="WP_011901168.1">
    <property type="nucleotide sequence ID" value="NZ_JAAVJF010000005.1"/>
</dbReference>
<dbReference type="UniPathway" id="UPA00241"/>
<comment type="similarity">
    <text evidence="6">Belongs to the GTP-dependent DPCK family.</text>
</comment>
<proteinExistence type="inferred from homology"/>